<evidence type="ECO:0000256" key="1">
    <source>
        <dbReference type="ARBA" id="ARBA00004721"/>
    </source>
</evidence>
<evidence type="ECO:0000259" key="8">
    <source>
        <dbReference type="Pfam" id="PF26168"/>
    </source>
</evidence>
<dbReference type="InterPro" id="IPR002213">
    <property type="entry name" value="UDP_glucos_trans"/>
</dbReference>
<dbReference type="EMBL" id="CP093344">
    <property type="protein sequence ID" value="WOG90102.1"/>
    <property type="molecule type" value="Genomic_DNA"/>
</dbReference>
<comment type="similarity">
    <text evidence="2 6">Belongs to the UDP-glycosyltransferase family.</text>
</comment>
<dbReference type="InterPro" id="IPR058980">
    <property type="entry name" value="Glyco_transf_N"/>
</dbReference>
<dbReference type="CDD" id="cd03784">
    <property type="entry name" value="GT1_Gtf-like"/>
    <property type="match status" value="1"/>
</dbReference>
<proteinExistence type="inferred from homology"/>
<dbReference type="Gene3D" id="3.40.50.2000">
    <property type="entry name" value="Glycogen Phosphorylase B"/>
    <property type="match status" value="2"/>
</dbReference>
<dbReference type="PANTHER" id="PTHR11926:SF1551">
    <property type="entry name" value="GLYCOSYLTRANSFERASE"/>
    <property type="match status" value="1"/>
</dbReference>
<evidence type="ECO:0000256" key="3">
    <source>
        <dbReference type="ARBA" id="ARBA00022676"/>
    </source>
</evidence>
<evidence type="ECO:0000256" key="6">
    <source>
        <dbReference type="RuleBase" id="RU003718"/>
    </source>
</evidence>
<gene>
    <name evidence="9" type="ORF">DCAR_0209343</name>
</gene>
<dbReference type="Proteomes" id="UP000077755">
    <property type="component" value="Chromosome 2"/>
</dbReference>
<dbReference type="Pfam" id="PF00201">
    <property type="entry name" value="UDPGT"/>
    <property type="match status" value="1"/>
</dbReference>
<dbReference type="InterPro" id="IPR035595">
    <property type="entry name" value="UDP_glycos_trans_CS"/>
</dbReference>
<dbReference type="FunFam" id="3.40.50.2000:FF:000027">
    <property type="entry name" value="Glycosyltransferase"/>
    <property type="match status" value="1"/>
</dbReference>
<evidence type="ECO:0000256" key="7">
    <source>
        <dbReference type="RuleBase" id="RU362057"/>
    </source>
</evidence>
<evidence type="ECO:0000313" key="10">
    <source>
        <dbReference type="Proteomes" id="UP000077755"/>
    </source>
</evidence>
<evidence type="ECO:0000256" key="4">
    <source>
        <dbReference type="ARBA" id="ARBA00022679"/>
    </source>
</evidence>
<evidence type="ECO:0000256" key="5">
    <source>
        <dbReference type="ARBA" id="ARBA00023229"/>
    </source>
</evidence>
<sequence>MDSLTRAAGKQAHVVCIPLPFQSHIKGMLKMAKLLYSKGIFITFVNTEFNHRRLLKSEGAHSLDGLPGFKFETFPDGLDASESDNTQDLRELCALVINNKMAAPLENLLRRLNAGIHQVTSVLSDGFMSWAADVAHSLGIPVVKLWTVAGFGFMGIYHFKSALERGLIPLKDESYLTNGYLDTIVDWIPGMPNIRLGELPSQIRALDPNDVMFIFLMESTQRATNGTGHVFHTFDDLEQDVLNAISSMFKCVYTIGPQQLLLNRIPLAQQERLKSIGSSLWEEDRTCLQWLDSKEADSVVYVNFGSVTVMSPEQLMEFGWGLANSNCSFLWIIRPDLIMGKSDITLGAEFMDAIKNRGIIASWCPQEDVLNHVAVGGFLTHGGWNSTLESITAGVPMLCWPFFGDQITNCKYMRDEWECGLEIHNDVKRGDVEKLVRRLMDGAEGKKMRKKAMEWKKMAEKACGPDGSSSLNLEKLVLHLKN</sequence>
<dbReference type="FunFam" id="3.40.50.2000:FF:000065">
    <property type="entry name" value="Glycosyltransferase"/>
    <property type="match status" value="1"/>
</dbReference>
<dbReference type="EC" id="2.4.1.-" evidence="7"/>
<reference evidence="9" key="2">
    <citation type="submission" date="2022-03" db="EMBL/GenBank/DDBJ databases">
        <title>Draft title - Genomic analysis of global carrot germplasm unveils the trajectory of domestication and the origin of high carotenoid orange carrot.</title>
        <authorList>
            <person name="Iorizzo M."/>
            <person name="Ellison S."/>
            <person name="Senalik D."/>
            <person name="Macko-Podgorni A."/>
            <person name="Grzebelus D."/>
            <person name="Bostan H."/>
            <person name="Rolling W."/>
            <person name="Curaba J."/>
            <person name="Simon P."/>
        </authorList>
    </citation>
    <scope>NUCLEOTIDE SEQUENCE</scope>
    <source>
        <tissue evidence="9">Leaf</tissue>
    </source>
</reference>
<evidence type="ECO:0000313" key="9">
    <source>
        <dbReference type="EMBL" id="WOG90102.1"/>
    </source>
</evidence>
<dbReference type="PROSITE" id="PS00375">
    <property type="entry name" value="UDPGT"/>
    <property type="match status" value="1"/>
</dbReference>
<organism evidence="9 10">
    <name type="scientific">Daucus carota subsp. sativus</name>
    <name type="common">Carrot</name>
    <dbReference type="NCBI Taxonomy" id="79200"/>
    <lineage>
        <taxon>Eukaryota</taxon>
        <taxon>Viridiplantae</taxon>
        <taxon>Streptophyta</taxon>
        <taxon>Embryophyta</taxon>
        <taxon>Tracheophyta</taxon>
        <taxon>Spermatophyta</taxon>
        <taxon>Magnoliopsida</taxon>
        <taxon>eudicotyledons</taxon>
        <taxon>Gunneridae</taxon>
        <taxon>Pentapetalae</taxon>
        <taxon>asterids</taxon>
        <taxon>campanulids</taxon>
        <taxon>Apiales</taxon>
        <taxon>Apiaceae</taxon>
        <taxon>Apioideae</taxon>
        <taxon>Scandiceae</taxon>
        <taxon>Daucinae</taxon>
        <taxon>Daucus</taxon>
        <taxon>Daucus sect. Daucus</taxon>
    </lineage>
</organism>
<name>A0AAF0WIC6_DAUCS</name>
<accession>A0AAF0WIC6</accession>
<dbReference type="PANTHER" id="PTHR11926">
    <property type="entry name" value="GLUCOSYL/GLUCURONOSYL TRANSFERASES"/>
    <property type="match status" value="1"/>
</dbReference>
<keyword evidence="3 6" id="KW-0328">Glycosyltransferase</keyword>
<keyword evidence="10" id="KW-1185">Reference proteome</keyword>
<dbReference type="GO" id="GO:0080043">
    <property type="term" value="F:quercetin 3-O-glucosyltransferase activity"/>
    <property type="evidence" value="ECO:0007669"/>
    <property type="project" value="TreeGrafter"/>
</dbReference>
<dbReference type="KEGG" id="dcr:108208717"/>
<dbReference type="Pfam" id="PF26168">
    <property type="entry name" value="Glyco_transf_N"/>
    <property type="match status" value="1"/>
</dbReference>
<comment type="pathway">
    <text evidence="1">Secondary metabolite biosynthesis; terpenoid biosynthesis.</text>
</comment>
<evidence type="ECO:0000256" key="2">
    <source>
        <dbReference type="ARBA" id="ARBA00009995"/>
    </source>
</evidence>
<dbReference type="AlphaFoldDB" id="A0AAF0WIC6"/>
<dbReference type="GO" id="GO:0080044">
    <property type="term" value="F:quercetin 7-O-glucosyltransferase activity"/>
    <property type="evidence" value="ECO:0007669"/>
    <property type="project" value="TreeGrafter"/>
</dbReference>
<feature type="domain" description="Glycosyltransferase N-terminal" evidence="8">
    <location>
        <begin position="13"/>
        <end position="138"/>
    </location>
</feature>
<keyword evidence="4 6" id="KW-0808">Transferase</keyword>
<protein>
    <recommendedName>
        <fullName evidence="7">Glycosyltransferase</fullName>
        <ecNumber evidence="7">2.4.1.-</ecNumber>
    </recommendedName>
</protein>
<dbReference type="SUPFAM" id="SSF53756">
    <property type="entry name" value="UDP-Glycosyltransferase/glycogen phosphorylase"/>
    <property type="match status" value="1"/>
</dbReference>
<dbReference type="GO" id="GO:0008299">
    <property type="term" value="P:isoprenoid biosynthetic process"/>
    <property type="evidence" value="ECO:0007669"/>
    <property type="project" value="UniProtKB-KW"/>
</dbReference>
<keyword evidence="5" id="KW-0414">Isoprene biosynthesis</keyword>
<reference evidence="9" key="1">
    <citation type="journal article" date="2016" name="Nat. Genet.">
        <title>A high-quality carrot genome assembly provides new insights into carotenoid accumulation and asterid genome evolution.</title>
        <authorList>
            <person name="Iorizzo M."/>
            <person name="Ellison S."/>
            <person name="Senalik D."/>
            <person name="Zeng P."/>
            <person name="Satapoomin P."/>
            <person name="Huang J."/>
            <person name="Bowman M."/>
            <person name="Iovene M."/>
            <person name="Sanseverino W."/>
            <person name="Cavagnaro P."/>
            <person name="Yildiz M."/>
            <person name="Macko-Podgorni A."/>
            <person name="Moranska E."/>
            <person name="Grzebelus E."/>
            <person name="Grzebelus D."/>
            <person name="Ashrafi H."/>
            <person name="Zheng Z."/>
            <person name="Cheng S."/>
            <person name="Spooner D."/>
            <person name="Van Deynze A."/>
            <person name="Simon P."/>
        </authorList>
    </citation>
    <scope>NUCLEOTIDE SEQUENCE</scope>
    <source>
        <tissue evidence="9">Leaf</tissue>
    </source>
</reference>